<dbReference type="Pfam" id="PF00795">
    <property type="entry name" value="CN_hydrolase"/>
    <property type="match status" value="1"/>
</dbReference>
<name>A0AAV3U7C2_9ALTE</name>
<evidence type="ECO:0000313" key="2">
    <source>
        <dbReference type="EMBL" id="GAA4955850.1"/>
    </source>
</evidence>
<dbReference type="Proteomes" id="UP001409585">
    <property type="component" value="Unassembled WGS sequence"/>
</dbReference>
<gene>
    <name evidence="2" type="ORF">GCM10025791_40110</name>
</gene>
<protein>
    <recommendedName>
        <fullName evidence="1">CN hydrolase domain-containing protein</fullName>
    </recommendedName>
</protein>
<accession>A0AAV3U7C2</accession>
<dbReference type="Gene3D" id="3.60.110.10">
    <property type="entry name" value="Carbon-nitrogen hydrolase"/>
    <property type="match status" value="1"/>
</dbReference>
<keyword evidence="3" id="KW-1185">Reference proteome</keyword>
<dbReference type="RefSeq" id="WP_345426600.1">
    <property type="nucleotide sequence ID" value="NZ_BAABLX010000071.1"/>
</dbReference>
<evidence type="ECO:0000313" key="3">
    <source>
        <dbReference type="Proteomes" id="UP001409585"/>
    </source>
</evidence>
<reference evidence="3" key="1">
    <citation type="journal article" date="2019" name="Int. J. Syst. Evol. Microbiol.">
        <title>The Global Catalogue of Microorganisms (GCM) 10K type strain sequencing project: providing services to taxonomists for standard genome sequencing and annotation.</title>
        <authorList>
            <consortium name="The Broad Institute Genomics Platform"/>
            <consortium name="The Broad Institute Genome Sequencing Center for Infectious Disease"/>
            <person name="Wu L."/>
            <person name="Ma J."/>
        </authorList>
    </citation>
    <scope>NUCLEOTIDE SEQUENCE [LARGE SCALE GENOMIC DNA]</scope>
    <source>
        <strain evidence="3">JCM 19134</strain>
    </source>
</reference>
<feature type="domain" description="CN hydrolase" evidence="1">
    <location>
        <begin position="4"/>
        <end position="51"/>
    </location>
</feature>
<dbReference type="AlphaFoldDB" id="A0AAV3U7C2"/>
<dbReference type="InterPro" id="IPR036526">
    <property type="entry name" value="C-N_Hydrolase_sf"/>
</dbReference>
<evidence type="ECO:0000259" key="1">
    <source>
        <dbReference type="PROSITE" id="PS50263"/>
    </source>
</evidence>
<dbReference type="InterPro" id="IPR003010">
    <property type="entry name" value="C-N_Hydrolase"/>
</dbReference>
<organism evidence="2 3">
    <name type="scientific">Halioxenophilus aromaticivorans</name>
    <dbReference type="NCBI Taxonomy" id="1306992"/>
    <lineage>
        <taxon>Bacteria</taxon>
        <taxon>Pseudomonadati</taxon>
        <taxon>Pseudomonadota</taxon>
        <taxon>Gammaproteobacteria</taxon>
        <taxon>Alteromonadales</taxon>
        <taxon>Alteromonadaceae</taxon>
        <taxon>Halioxenophilus</taxon>
    </lineage>
</organism>
<dbReference type="SUPFAM" id="SSF56317">
    <property type="entry name" value="Carbon-nitrogen hydrolase"/>
    <property type="match status" value="1"/>
</dbReference>
<proteinExistence type="predicted"/>
<dbReference type="EMBL" id="BAABLX010000071">
    <property type="protein sequence ID" value="GAA4955850.1"/>
    <property type="molecule type" value="Genomic_DNA"/>
</dbReference>
<dbReference type="PROSITE" id="PS50263">
    <property type="entry name" value="CN_HYDROLASE"/>
    <property type="match status" value="1"/>
</dbReference>
<comment type="caution">
    <text evidence="2">The sequence shown here is derived from an EMBL/GenBank/DDBJ whole genome shotgun (WGS) entry which is preliminary data.</text>
</comment>
<sequence>MKKINLAVTQMSCGWDRGVNIENAVKLVHEAAAQGAQIVLLRELFETPYFC</sequence>